<keyword evidence="1" id="KW-1133">Transmembrane helix</keyword>
<evidence type="ECO:0000313" key="3">
    <source>
        <dbReference type="Proteomes" id="UP000239471"/>
    </source>
</evidence>
<feature type="transmembrane region" description="Helical" evidence="1">
    <location>
        <begin position="284"/>
        <end position="304"/>
    </location>
</feature>
<feature type="transmembrane region" description="Helical" evidence="1">
    <location>
        <begin position="231"/>
        <end position="252"/>
    </location>
</feature>
<reference evidence="2 3" key="1">
    <citation type="submission" date="2018-03" db="EMBL/GenBank/DDBJ databases">
        <title>Genome sequence of Clostridium vincentii DSM 10228.</title>
        <authorList>
            <person name="Poehlein A."/>
            <person name="Daniel R."/>
        </authorList>
    </citation>
    <scope>NUCLEOTIDE SEQUENCE [LARGE SCALE GENOMIC DNA]</scope>
    <source>
        <strain evidence="2 3">DSM 10228</strain>
    </source>
</reference>
<keyword evidence="1" id="KW-0472">Membrane</keyword>
<comment type="caution">
    <text evidence="2">The sequence shown here is derived from an EMBL/GenBank/DDBJ whole genome shotgun (WGS) entry which is preliminary data.</text>
</comment>
<proteinExistence type="predicted"/>
<protein>
    <submittedName>
        <fullName evidence="2">Uncharacterized protein</fullName>
    </submittedName>
</protein>
<organism evidence="2 3">
    <name type="scientific">Clostridium vincentii</name>
    <dbReference type="NCBI Taxonomy" id="52704"/>
    <lineage>
        <taxon>Bacteria</taxon>
        <taxon>Bacillati</taxon>
        <taxon>Bacillota</taxon>
        <taxon>Clostridia</taxon>
        <taxon>Eubacteriales</taxon>
        <taxon>Clostridiaceae</taxon>
        <taxon>Clostridium</taxon>
    </lineage>
</organism>
<keyword evidence="3" id="KW-1185">Reference proteome</keyword>
<dbReference type="Proteomes" id="UP000239471">
    <property type="component" value="Unassembled WGS sequence"/>
</dbReference>
<sequence length="308" mass="34514">MQTGTMRNELLNEISEKIGLRFSGKGDAIGGSYEGYNITINCFSNIVYINVPIRITNEYYVNEINGFLRHISNKYNYVTLAQYICSGIKIQCSQEIRQEEQENIIIVILNEVVNFAKERDLVTCCEECGQSNYVVPYIKDGFLVPWCVKCQLKEKEKEKEVTSVNQNVNKSQGPNLITGIIGAIIGAFLGAVIWIIISQIGYISSIGGLAIAIGTIKGYEIMGHGMDKNGLIISIGIIIVTVYLAQYGSIAFEIYKQNRVNEVSLFDSIKLVHLALLMGNTSTLFYRNLVLGYLFTLVPSAYYIKNRY</sequence>
<dbReference type="EMBL" id="PVXQ01000016">
    <property type="protein sequence ID" value="PRR82399.1"/>
    <property type="molecule type" value="Genomic_DNA"/>
</dbReference>
<feature type="transmembrane region" description="Helical" evidence="1">
    <location>
        <begin position="202"/>
        <end position="219"/>
    </location>
</feature>
<dbReference type="AlphaFoldDB" id="A0A2T0BEV2"/>
<name>A0A2T0BEV2_9CLOT</name>
<feature type="transmembrane region" description="Helical" evidence="1">
    <location>
        <begin position="176"/>
        <end position="196"/>
    </location>
</feature>
<keyword evidence="1" id="KW-0812">Transmembrane</keyword>
<evidence type="ECO:0000256" key="1">
    <source>
        <dbReference type="SAM" id="Phobius"/>
    </source>
</evidence>
<gene>
    <name evidence="2" type="ORF">CLVI_17390</name>
</gene>
<dbReference type="RefSeq" id="WP_106059718.1">
    <property type="nucleotide sequence ID" value="NZ_PVXQ01000016.1"/>
</dbReference>
<evidence type="ECO:0000313" key="2">
    <source>
        <dbReference type="EMBL" id="PRR82399.1"/>
    </source>
</evidence>
<dbReference type="OrthoDB" id="1653241at2"/>
<accession>A0A2T0BEV2</accession>